<dbReference type="InterPro" id="IPR004827">
    <property type="entry name" value="bZIP"/>
</dbReference>
<keyword evidence="2" id="KW-0539">Nucleus</keyword>
<dbReference type="InterPro" id="IPR050936">
    <property type="entry name" value="AP-1-like"/>
</dbReference>
<feature type="compositionally biased region" description="Pro residues" evidence="3">
    <location>
        <begin position="158"/>
        <end position="167"/>
    </location>
</feature>
<dbReference type="CDD" id="cd14688">
    <property type="entry name" value="bZIP_YAP"/>
    <property type="match status" value="1"/>
</dbReference>
<dbReference type="EMBL" id="DS268123">
    <property type="protein sequence ID" value="KMU79695.1"/>
    <property type="molecule type" value="Genomic_DNA"/>
</dbReference>
<dbReference type="Proteomes" id="UP000054559">
    <property type="component" value="Unassembled WGS sequence"/>
</dbReference>
<evidence type="ECO:0000259" key="4">
    <source>
        <dbReference type="PROSITE" id="PS00036"/>
    </source>
</evidence>
<evidence type="ECO:0000256" key="2">
    <source>
        <dbReference type="ARBA" id="ARBA00023242"/>
    </source>
</evidence>
<feature type="region of interest" description="Disordered" evidence="3">
    <location>
        <begin position="151"/>
        <end position="306"/>
    </location>
</feature>
<feature type="compositionally biased region" description="Low complexity" evidence="3">
    <location>
        <begin position="210"/>
        <end position="234"/>
    </location>
</feature>
<reference evidence="6" key="1">
    <citation type="journal article" date="2010" name="Genome Res.">
        <title>Population genomic sequencing of Coccidioides fungi reveals recent hybridization and transposon control.</title>
        <authorList>
            <person name="Neafsey D.E."/>
            <person name="Barker B.M."/>
            <person name="Sharpton T.J."/>
            <person name="Stajich J.E."/>
            <person name="Park D.J."/>
            <person name="Whiston E."/>
            <person name="Hung C.-Y."/>
            <person name="McMahan C."/>
            <person name="White J."/>
            <person name="Sykes S."/>
            <person name="Heiman D."/>
            <person name="Young S."/>
            <person name="Zeng Q."/>
            <person name="Abouelleil A."/>
            <person name="Aftuck L."/>
            <person name="Bessette D."/>
            <person name="Brown A."/>
            <person name="FitzGerald M."/>
            <person name="Lui A."/>
            <person name="Macdonald J.P."/>
            <person name="Priest M."/>
            <person name="Orbach M.J."/>
            <person name="Galgiani J.N."/>
            <person name="Kirkland T.N."/>
            <person name="Cole G.T."/>
            <person name="Birren B.W."/>
            <person name="Henn M.R."/>
            <person name="Taylor J.W."/>
            <person name="Rounsley S.D."/>
        </authorList>
    </citation>
    <scope>NUCLEOTIDE SEQUENCE [LARGE SCALE GENOMIC DNA]</scope>
    <source>
        <strain evidence="6">RMSCC 3703</strain>
    </source>
</reference>
<dbReference type="PANTHER" id="PTHR40621:SF9">
    <property type="entry name" value="MEAB PROTEIN"/>
    <property type="match status" value="1"/>
</dbReference>
<evidence type="ECO:0000256" key="3">
    <source>
        <dbReference type="SAM" id="MobiDB-lite"/>
    </source>
</evidence>
<sequence length="420" mass="45654">MGSLVDGDHALRDGIAATTTTVGEEVAPKAEPPHVEGSYSSAVSTPEPEGEVVVHQDPVQRQKRKGGRKPIYATSEERKQRNRQAQAAFRERRTEYIKQLEATIKLNEETLRTLQQSHRSAADECLMLRYKNSLLERILLEKGIDVQGELRLKSGSPSLPPARLPPHQPHRPSPLSQPMFNRQPTHQQSVGIAQRSAQVGVSQHEGAYNVHSSQTQQPTPSSHVSPSPAASVSSGYTLHGGMSPAGVEIHAQSQSHKSQFPRAPVLPQPGGFGQGAHVLTPTSIDTPDTNAGSQPGAPSGTPINTRMHSSYIVTPFSRPYEQLGKLPRQEYGAQAMSHDQQEPEESTTTPNTFAHEFSTTRGTQRGSHSELHSHVGDTDGFGAATSFADHFDPMLDTDPFGLSASMHFQTPFSYAQSNVR</sequence>
<evidence type="ECO:0000256" key="1">
    <source>
        <dbReference type="ARBA" id="ARBA00004123"/>
    </source>
</evidence>
<protein>
    <submittedName>
        <fullName evidence="5">MEAB protein</fullName>
    </submittedName>
</protein>
<dbReference type="GO" id="GO:0001228">
    <property type="term" value="F:DNA-binding transcription activator activity, RNA polymerase II-specific"/>
    <property type="evidence" value="ECO:0007669"/>
    <property type="project" value="TreeGrafter"/>
</dbReference>
<organism evidence="5 6">
    <name type="scientific">Coccidioides immitis RMSCC 3703</name>
    <dbReference type="NCBI Taxonomy" id="454286"/>
    <lineage>
        <taxon>Eukaryota</taxon>
        <taxon>Fungi</taxon>
        <taxon>Dikarya</taxon>
        <taxon>Ascomycota</taxon>
        <taxon>Pezizomycotina</taxon>
        <taxon>Eurotiomycetes</taxon>
        <taxon>Eurotiomycetidae</taxon>
        <taxon>Onygenales</taxon>
        <taxon>Onygenaceae</taxon>
        <taxon>Coccidioides</taxon>
    </lineage>
</organism>
<feature type="domain" description="BZIP" evidence="4">
    <location>
        <begin position="78"/>
        <end position="92"/>
    </location>
</feature>
<dbReference type="PANTHER" id="PTHR40621">
    <property type="entry name" value="TRANSCRIPTION FACTOR KAPC-RELATED"/>
    <property type="match status" value="1"/>
</dbReference>
<feature type="region of interest" description="Disordered" evidence="3">
    <location>
        <begin position="1"/>
        <end position="89"/>
    </location>
</feature>
<accession>A0A0J8R5K3</accession>
<feature type="compositionally biased region" description="Polar residues" evidence="3">
    <location>
        <begin position="174"/>
        <end position="201"/>
    </location>
</feature>
<feature type="compositionally biased region" description="Basic and acidic residues" evidence="3">
    <location>
        <begin position="367"/>
        <end position="377"/>
    </location>
</feature>
<dbReference type="OrthoDB" id="2285533at2759"/>
<name>A0A0J8R5K3_COCIT</name>
<proteinExistence type="predicted"/>
<evidence type="ECO:0000313" key="6">
    <source>
        <dbReference type="Proteomes" id="UP000054559"/>
    </source>
</evidence>
<dbReference type="STRING" id="454286.A0A0J8R5K3"/>
<dbReference type="GO" id="GO:0000976">
    <property type="term" value="F:transcription cis-regulatory region binding"/>
    <property type="evidence" value="ECO:0007669"/>
    <property type="project" value="InterPro"/>
</dbReference>
<dbReference type="Gene3D" id="1.20.5.170">
    <property type="match status" value="1"/>
</dbReference>
<feature type="compositionally biased region" description="Basic and acidic residues" evidence="3">
    <location>
        <begin position="1"/>
        <end position="12"/>
    </location>
</feature>
<comment type="subcellular location">
    <subcellularLocation>
        <location evidence="1">Nucleus</location>
    </subcellularLocation>
</comment>
<feature type="compositionally biased region" description="Polar residues" evidence="3">
    <location>
        <begin position="280"/>
        <end position="293"/>
    </location>
</feature>
<dbReference type="SUPFAM" id="SSF57959">
    <property type="entry name" value="Leucine zipper domain"/>
    <property type="match status" value="1"/>
</dbReference>
<feature type="compositionally biased region" description="Polar residues" evidence="3">
    <location>
        <begin position="346"/>
        <end position="366"/>
    </location>
</feature>
<dbReference type="AlphaFoldDB" id="A0A0J8R5K3"/>
<dbReference type="PROSITE" id="PS00036">
    <property type="entry name" value="BZIP_BASIC"/>
    <property type="match status" value="1"/>
</dbReference>
<dbReference type="GO" id="GO:0090575">
    <property type="term" value="C:RNA polymerase II transcription regulator complex"/>
    <property type="evidence" value="ECO:0007669"/>
    <property type="project" value="TreeGrafter"/>
</dbReference>
<gene>
    <name evidence="5" type="ORF">CISG_02113</name>
</gene>
<feature type="region of interest" description="Disordered" evidence="3">
    <location>
        <begin position="334"/>
        <end position="377"/>
    </location>
</feature>
<evidence type="ECO:0000313" key="5">
    <source>
        <dbReference type="EMBL" id="KMU79695.1"/>
    </source>
</evidence>
<dbReference type="InterPro" id="IPR046347">
    <property type="entry name" value="bZIP_sf"/>
</dbReference>